<name>A0A6J5MGT7_9CAUD</name>
<gene>
    <name evidence="1" type="ORF">UFOVP462_31</name>
</gene>
<protein>
    <submittedName>
        <fullName evidence="1">Uncharacterized protein</fullName>
    </submittedName>
</protein>
<dbReference type="EMBL" id="LR796431">
    <property type="protein sequence ID" value="CAB4144340.1"/>
    <property type="molecule type" value="Genomic_DNA"/>
</dbReference>
<reference evidence="1" key="1">
    <citation type="submission" date="2020-04" db="EMBL/GenBank/DDBJ databases">
        <authorList>
            <person name="Chiriac C."/>
            <person name="Salcher M."/>
            <person name="Ghai R."/>
            <person name="Kavagutti S V."/>
        </authorList>
    </citation>
    <scope>NUCLEOTIDE SEQUENCE</scope>
</reference>
<sequence length="70" mass="8439">MPKITRYNSDINPEITNIDLDIENLYNDNFVKITMTYNRRNIDNSVFFVLFNKLTLEKFIEELTILKHKI</sequence>
<evidence type="ECO:0000313" key="1">
    <source>
        <dbReference type="EMBL" id="CAB4144340.1"/>
    </source>
</evidence>
<proteinExistence type="predicted"/>
<accession>A0A6J5MGT7</accession>
<organism evidence="1">
    <name type="scientific">uncultured Caudovirales phage</name>
    <dbReference type="NCBI Taxonomy" id="2100421"/>
    <lineage>
        <taxon>Viruses</taxon>
        <taxon>Duplodnaviria</taxon>
        <taxon>Heunggongvirae</taxon>
        <taxon>Uroviricota</taxon>
        <taxon>Caudoviricetes</taxon>
        <taxon>Peduoviridae</taxon>
        <taxon>Maltschvirus</taxon>
        <taxon>Maltschvirus maltsch</taxon>
    </lineage>
</organism>